<organism evidence="3 4">
    <name type="scientific">Diplogelasinospora grovesii</name>
    <dbReference type="NCBI Taxonomy" id="303347"/>
    <lineage>
        <taxon>Eukaryota</taxon>
        <taxon>Fungi</taxon>
        <taxon>Dikarya</taxon>
        <taxon>Ascomycota</taxon>
        <taxon>Pezizomycotina</taxon>
        <taxon>Sordariomycetes</taxon>
        <taxon>Sordariomycetidae</taxon>
        <taxon>Sordariales</taxon>
        <taxon>Diplogelasinosporaceae</taxon>
        <taxon>Diplogelasinospora</taxon>
    </lineage>
</organism>
<accession>A0AAN6NGJ3</accession>
<evidence type="ECO:0000259" key="2">
    <source>
        <dbReference type="PROSITE" id="PS50181"/>
    </source>
</evidence>
<feature type="chain" id="PRO_5043038652" description="F-box domain-containing protein" evidence="1">
    <location>
        <begin position="19"/>
        <end position="582"/>
    </location>
</feature>
<dbReference type="PROSITE" id="PS50181">
    <property type="entry name" value="FBOX"/>
    <property type="match status" value="1"/>
</dbReference>
<dbReference type="EMBL" id="MU853755">
    <property type="protein sequence ID" value="KAK3945361.1"/>
    <property type="molecule type" value="Genomic_DNA"/>
</dbReference>
<sequence length="582" mass="67108">MCQICFRLTCFSFLVLLGNECLRLPGALLVKVLLMISNRVALIIPESGLEHIRSKLHRSLRLPPSLQSPGPTEVLAEISPPPPSLLLSKLPAELILEISDQLPPESVVALALTCKVLYSVRALRREVPRLDGYSRSAFLSLFERDVADRFYYCGSYRYLLSFKGKRTPKVLQYSTNDPWVYRHACHHNNCRSFQPNIVGCYELDYHHARLVMSRHLFGAPNGLPLESLNKFVIARYQAPYKFHNVEEPPHRPRWAQNWSARIINDELFLKVDHSYVCYEERGPEAMRAAMGDWRYRICAHVVAGSSDWCMHPEWAKVNRMKREEEIPEMMRGAPSVTDERDGDGIGKRAKNAHFTPCRDVSRSCPWCLTDYTTNIEWVKVGYKEVPGWHTWYATPRRPQRGWSLTDEGNVRCWHEVDEENVFGEKPQAAGWHITVTAYHRLGSCRSPNDWKWTALVRRIHGHTIQERDWALYPRGSVMGKWRGADGKGWADTVKELLNWFDNNWAVVEPTADDPKPQPQSKRQEVIEYAKKFNRPKGIRLAWDFGSKIDAKALWPDISSLRPSLHTALSPLSYRDQCYVSCP</sequence>
<dbReference type="InterPro" id="IPR036047">
    <property type="entry name" value="F-box-like_dom_sf"/>
</dbReference>
<dbReference type="SUPFAM" id="SSF81383">
    <property type="entry name" value="F-box domain"/>
    <property type="match status" value="1"/>
</dbReference>
<reference evidence="4" key="1">
    <citation type="journal article" date="2023" name="Mol. Phylogenet. Evol.">
        <title>Genome-scale phylogeny and comparative genomics of the fungal order Sordariales.</title>
        <authorList>
            <person name="Hensen N."/>
            <person name="Bonometti L."/>
            <person name="Westerberg I."/>
            <person name="Brannstrom I.O."/>
            <person name="Guillou S."/>
            <person name="Cros-Aarteil S."/>
            <person name="Calhoun S."/>
            <person name="Haridas S."/>
            <person name="Kuo A."/>
            <person name="Mondo S."/>
            <person name="Pangilinan J."/>
            <person name="Riley R."/>
            <person name="LaButti K."/>
            <person name="Andreopoulos B."/>
            <person name="Lipzen A."/>
            <person name="Chen C."/>
            <person name="Yan M."/>
            <person name="Daum C."/>
            <person name="Ng V."/>
            <person name="Clum A."/>
            <person name="Steindorff A."/>
            <person name="Ohm R.A."/>
            <person name="Martin F."/>
            <person name="Silar P."/>
            <person name="Natvig D.O."/>
            <person name="Lalanne C."/>
            <person name="Gautier V."/>
            <person name="Ament-Velasquez S.L."/>
            <person name="Kruys A."/>
            <person name="Hutchinson M.I."/>
            <person name="Powell A.J."/>
            <person name="Barry K."/>
            <person name="Miller A.N."/>
            <person name="Grigoriev I.V."/>
            <person name="Debuchy R."/>
            <person name="Gladieux P."/>
            <person name="Hiltunen Thoren M."/>
            <person name="Johannesson H."/>
        </authorList>
    </citation>
    <scope>NUCLEOTIDE SEQUENCE [LARGE SCALE GENOMIC DNA]</scope>
    <source>
        <strain evidence="4">CBS 340.73</strain>
    </source>
</reference>
<keyword evidence="4" id="KW-1185">Reference proteome</keyword>
<feature type="signal peptide" evidence="1">
    <location>
        <begin position="1"/>
        <end position="18"/>
    </location>
</feature>
<dbReference type="Proteomes" id="UP001303473">
    <property type="component" value="Unassembled WGS sequence"/>
</dbReference>
<proteinExistence type="predicted"/>
<dbReference type="InterPro" id="IPR001810">
    <property type="entry name" value="F-box_dom"/>
</dbReference>
<gene>
    <name evidence="3" type="ORF">QBC46DRAFT_433737</name>
</gene>
<name>A0AAN6NGJ3_9PEZI</name>
<dbReference type="AlphaFoldDB" id="A0AAN6NGJ3"/>
<keyword evidence="1" id="KW-0732">Signal</keyword>
<evidence type="ECO:0000256" key="1">
    <source>
        <dbReference type="SAM" id="SignalP"/>
    </source>
</evidence>
<evidence type="ECO:0000313" key="4">
    <source>
        <dbReference type="Proteomes" id="UP001303473"/>
    </source>
</evidence>
<comment type="caution">
    <text evidence="3">The sequence shown here is derived from an EMBL/GenBank/DDBJ whole genome shotgun (WGS) entry which is preliminary data.</text>
</comment>
<evidence type="ECO:0000313" key="3">
    <source>
        <dbReference type="EMBL" id="KAK3945361.1"/>
    </source>
</evidence>
<dbReference type="Pfam" id="PF00646">
    <property type="entry name" value="F-box"/>
    <property type="match status" value="1"/>
</dbReference>
<protein>
    <recommendedName>
        <fullName evidence="2">F-box domain-containing protein</fullName>
    </recommendedName>
</protein>
<feature type="domain" description="F-box" evidence="2">
    <location>
        <begin position="84"/>
        <end position="120"/>
    </location>
</feature>